<protein>
    <submittedName>
        <fullName evidence="3">Amidohydrolase family protein</fullName>
    </submittedName>
</protein>
<dbReference type="InterPro" id="IPR013108">
    <property type="entry name" value="Amidohydro_3"/>
</dbReference>
<dbReference type="Gene3D" id="2.30.40.10">
    <property type="entry name" value="Urease, subunit C, domain 1"/>
    <property type="match status" value="1"/>
</dbReference>
<evidence type="ECO:0000313" key="4">
    <source>
        <dbReference type="Proteomes" id="UP000321234"/>
    </source>
</evidence>
<keyword evidence="3" id="KW-0378">Hydrolase</keyword>
<sequence>MPRTPPSGTSRPVSSRSGVPSSTRGVSSPQDVGVTAALLLRRCRLAGAPAGPDGLVDVLLDRGRVTSVRPTTRGGAVPERVVDLDGRWLLPGLWDEHVHLGQWALVRRRLDVSAATSAADAAAAVLRRAAAERGTSSGAGVLVGYGFRDGLWTDAPSAALLDSAVARAGDPRRPVVLVSGDLHCSWLSAAAAQQVAAPLGVVPDEHGLVREEAAFAVQRALGRVGEAELDAAVADALAEAATRGVVGVVDLEMTDAPGGTVAVWARRAGADGAGRAASAGLRVEAGTYPQHLDEVVASGVRGGTPLAGGDPLVLAGPLKVITDGSLNTRTACCLEPYPGRTGPGSRGELTWPPEALLELLRRGRAGGMLPAVHAIGDAAVRAALDALEAVGGGGRVEHAQLVADDDVPRFAALGVVASVQPAHLLDDRDVAEVHWRGRTGRAFPLRALLDAGARLAMGSDAPVAALDPWLAVAAAVDRTDPRALAGGHPRGAWHPEQSITTAEALAASARGRSVVAVGDTADVVALDADPLADGTAAAVARGAARVAMTVVDGRVVHADGVSSVVSAAR</sequence>
<dbReference type="PANTHER" id="PTHR22642">
    <property type="entry name" value="IMIDAZOLONEPROPIONASE"/>
    <property type="match status" value="1"/>
</dbReference>
<gene>
    <name evidence="3" type="ORF">FMM08_08555</name>
</gene>
<feature type="domain" description="Amidohydrolase 3" evidence="2">
    <location>
        <begin position="80"/>
        <end position="557"/>
    </location>
</feature>
<dbReference type="InterPro" id="IPR032466">
    <property type="entry name" value="Metal_Hydrolase"/>
</dbReference>
<name>A0A5C8ZI40_9ACTN</name>
<evidence type="ECO:0000259" key="2">
    <source>
        <dbReference type="Pfam" id="PF07969"/>
    </source>
</evidence>
<dbReference type="GO" id="GO:0016810">
    <property type="term" value="F:hydrolase activity, acting on carbon-nitrogen (but not peptide) bonds"/>
    <property type="evidence" value="ECO:0007669"/>
    <property type="project" value="InterPro"/>
</dbReference>
<dbReference type="InterPro" id="IPR011059">
    <property type="entry name" value="Metal-dep_hydrolase_composite"/>
</dbReference>
<dbReference type="Proteomes" id="UP000321234">
    <property type="component" value="Unassembled WGS sequence"/>
</dbReference>
<dbReference type="OrthoDB" id="3173428at2"/>
<reference evidence="3 4" key="1">
    <citation type="submission" date="2019-07" db="EMBL/GenBank/DDBJ databases">
        <title>Quadrisphaera sp. strain DD2A genome sequencing and assembly.</title>
        <authorList>
            <person name="Kim I."/>
        </authorList>
    </citation>
    <scope>NUCLEOTIDE SEQUENCE [LARGE SCALE GENOMIC DNA]</scope>
    <source>
        <strain evidence="3 4">DD2A</strain>
    </source>
</reference>
<accession>A0A5C8ZI40</accession>
<comment type="caution">
    <text evidence="3">The sequence shown here is derived from an EMBL/GenBank/DDBJ whole genome shotgun (WGS) entry which is preliminary data.</text>
</comment>
<dbReference type="SUPFAM" id="SSF51556">
    <property type="entry name" value="Metallo-dependent hydrolases"/>
    <property type="match status" value="1"/>
</dbReference>
<dbReference type="Gene3D" id="3.10.310.70">
    <property type="match status" value="1"/>
</dbReference>
<proteinExistence type="predicted"/>
<dbReference type="AlphaFoldDB" id="A0A5C8ZI40"/>
<evidence type="ECO:0000313" key="3">
    <source>
        <dbReference type="EMBL" id="TXR56773.1"/>
    </source>
</evidence>
<dbReference type="Pfam" id="PF07969">
    <property type="entry name" value="Amidohydro_3"/>
    <property type="match status" value="1"/>
</dbReference>
<organism evidence="3 4">
    <name type="scientific">Quadrisphaera setariae</name>
    <dbReference type="NCBI Taxonomy" id="2593304"/>
    <lineage>
        <taxon>Bacteria</taxon>
        <taxon>Bacillati</taxon>
        <taxon>Actinomycetota</taxon>
        <taxon>Actinomycetes</taxon>
        <taxon>Kineosporiales</taxon>
        <taxon>Kineosporiaceae</taxon>
        <taxon>Quadrisphaera</taxon>
    </lineage>
</organism>
<evidence type="ECO:0000256" key="1">
    <source>
        <dbReference type="SAM" id="MobiDB-lite"/>
    </source>
</evidence>
<keyword evidence="4" id="KW-1185">Reference proteome</keyword>
<dbReference type="Gene3D" id="3.20.20.140">
    <property type="entry name" value="Metal-dependent hydrolases"/>
    <property type="match status" value="1"/>
</dbReference>
<dbReference type="PANTHER" id="PTHR22642:SF2">
    <property type="entry name" value="PROTEIN LONG AFTER FAR-RED 3"/>
    <property type="match status" value="1"/>
</dbReference>
<feature type="region of interest" description="Disordered" evidence="1">
    <location>
        <begin position="1"/>
        <end position="30"/>
    </location>
</feature>
<dbReference type="EMBL" id="VKAC01000004">
    <property type="protein sequence ID" value="TXR56773.1"/>
    <property type="molecule type" value="Genomic_DNA"/>
</dbReference>
<feature type="compositionally biased region" description="Low complexity" evidence="1">
    <location>
        <begin position="1"/>
        <end position="29"/>
    </location>
</feature>
<dbReference type="SUPFAM" id="SSF51338">
    <property type="entry name" value="Composite domain of metallo-dependent hydrolases"/>
    <property type="match status" value="1"/>
</dbReference>